<evidence type="ECO:0000256" key="1">
    <source>
        <dbReference type="SAM" id="Phobius"/>
    </source>
</evidence>
<feature type="transmembrane region" description="Helical" evidence="1">
    <location>
        <begin position="12"/>
        <end position="32"/>
    </location>
</feature>
<keyword evidence="1" id="KW-0812">Transmembrane</keyword>
<gene>
    <name evidence="2" type="ORF">HMPREF9136_2685</name>
</gene>
<keyword evidence="1" id="KW-0472">Membrane</keyword>
<comment type="caution">
    <text evidence="2">The sequence shown here is derived from an EMBL/GenBank/DDBJ whole genome shotgun (WGS) entry which is preliminary data.</text>
</comment>
<sequence length="47" mass="5645">MIDFSRKKALKSLFFGILLLLNVYSCTHLYIYTSIHVHMNTMKYLFE</sequence>
<reference evidence="2 3" key="1">
    <citation type="submission" date="2011-04" db="EMBL/GenBank/DDBJ databases">
        <authorList>
            <person name="Muzny D."/>
            <person name="Qin X."/>
            <person name="Deng J."/>
            <person name="Jiang H."/>
            <person name="Liu Y."/>
            <person name="Qu J."/>
            <person name="Song X.-Z."/>
            <person name="Zhang L."/>
            <person name="Thornton R."/>
            <person name="Coyle M."/>
            <person name="Francisco L."/>
            <person name="Jackson L."/>
            <person name="Javaid M."/>
            <person name="Korchina V."/>
            <person name="Kovar C."/>
            <person name="Mata R."/>
            <person name="Mathew T."/>
            <person name="Ngo R."/>
            <person name="Nguyen L."/>
            <person name="Nguyen N."/>
            <person name="Okwuonu G."/>
            <person name="Ongeri F."/>
            <person name="Pham C."/>
            <person name="Simmons D."/>
            <person name="Wilczek-Boney K."/>
            <person name="Hale W."/>
            <person name="Jakkamsetti A."/>
            <person name="Pham P."/>
            <person name="Ruth R."/>
            <person name="San Lucas F."/>
            <person name="Warren J."/>
            <person name="Zhang J."/>
            <person name="Zhao Z."/>
            <person name="Zhou C."/>
            <person name="Zhu D."/>
            <person name="Lee S."/>
            <person name="Bess C."/>
            <person name="Blankenburg K."/>
            <person name="Forbes L."/>
            <person name="Fu Q."/>
            <person name="Gubbala S."/>
            <person name="Hirani K."/>
            <person name="Jayaseelan J.C."/>
            <person name="Lara F."/>
            <person name="Munidasa M."/>
            <person name="Palculict T."/>
            <person name="Patil S."/>
            <person name="Pu L.-L."/>
            <person name="Saada N."/>
            <person name="Tang L."/>
            <person name="Weissenberger G."/>
            <person name="Zhu Y."/>
            <person name="Hemphill L."/>
            <person name="Shang Y."/>
            <person name="Youmans B."/>
            <person name="Ayvaz T."/>
            <person name="Ross M."/>
            <person name="Santibanez J."/>
            <person name="Aqrawi P."/>
            <person name="Gross S."/>
            <person name="Joshi V."/>
            <person name="Fowler G."/>
            <person name="Nazareth L."/>
            <person name="Reid J."/>
            <person name="Worley K."/>
            <person name="Petrosino J."/>
            <person name="Highlander S."/>
            <person name="Gibbs R."/>
        </authorList>
    </citation>
    <scope>NUCLEOTIDE SEQUENCE [LARGE SCALE GENOMIC DNA]</scope>
    <source>
        <strain evidence="2 3">DSM 3688</strain>
    </source>
</reference>
<protein>
    <submittedName>
        <fullName evidence="2">Uncharacterized protein</fullName>
    </submittedName>
</protein>
<keyword evidence="1" id="KW-1133">Transmembrane helix</keyword>
<evidence type="ECO:0000313" key="2">
    <source>
        <dbReference type="EMBL" id="EGQ11495.1"/>
    </source>
</evidence>
<name>F9D757_PREDD</name>
<organism evidence="2 3">
    <name type="scientific">Prevotella dentalis (strain ATCC 49559 / DSM 3688 / JCM 13448 / NCTC 12043 / ES 2772)</name>
    <name type="common">Mitsuokella dentalis</name>
    <dbReference type="NCBI Taxonomy" id="908937"/>
    <lineage>
        <taxon>Bacteria</taxon>
        <taxon>Pseudomonadati</taxon>
        <taxon>Bacteroidota</taxon>
        <taxon>Bacteroidia</taxon>
        <taxon>Bacteroidales</taxon>
        <taxon>Prevotellaceae</taxon>
        <taxon>Prevotella</taxon>
    </lineage>
</organism>
<dbReference type="EMBL" id="AFPW01000052">
    <property type="protein sequence ID" value="EGQ11495.1"/>
    <property type="molecule type" value="Genomic_DNA"/>
</dbReference>
<evidence type="ECO:0000313" key="3">
    <source>
        <dbReference type="Proteomes" id="UP000007820"/>
    </source>
</evidence>
<dbReference type="Proteomes" id="UP000007820">
    <property type="component" value="Unassembled WGS sequence"/>
</dbReference>
<proteinExistence type="predicted"/>
<dbReference type="AlphaFoldDB" id="F9D757"/>
<accession>F9D757</accession>